<dbReference type="PANTHER" id="PTHR30163:SF8">
    <property type="entry name" value="LYTIC MUREIN TRANSGLYCOSYLASE"/>
    <property type="match status" value="1"/>
</dbReference>
<feature type="domain" description="Transglycosylase SLT" evidence="2">
    <location>
        <begin position="99"/>
        <end position="391"/>
    </location>
</feature>
<protein>
    <submittedName>
        <fullName evidence="3">Membrane-bound lytic murein transglycosylase B</fullName>
    </submittedName>
</protein>
<evidence type="ECO:0000313" key="4">
    <source>
        <dbReference type="Proteomes" id="UP000287853"/>
    </source>
</evidence>
<dbReference type="InterPro" id="IPR002477">
    <property type="entry name" value="Peptidoglycan-bd-like"/>
</dbReference>
<dbReference type="SUPFAM" id="SSF47090">
    <property type="entry name" value="PGBD-like"/>
    <property type="match status" value="1"/>
</dbReference>
<keyword evidence="4" id="KW-1185">Reference proteome</keyword>
<gene>
    <name evidence="3" type="ORF">H206_02659</name>
</gene>
<dbReference type="AlphaFoldDB" id="A0A444IXI5"/>
<dbReference type="NCBIfam" id="TIGR02283">
    <property type="entry name" value="MltB_2"/>
    <property type="match status" value="1"/>
</dbReference>
<dbReference type="PANTHER" id="PTHR30163">
    <property type="entry name" value="MEMBRANE-BOUND LYTIC MUREIN TRANSGLYCOSYLASE B"/>
    <property type="match status" value="1"/>
</dbReference>
<dbReference type="Gene3D" id="1.10.101.10">
    <property type="entry name" value="PGBD-like superfamily/PGBD"/>
    <property type="match status" value="1"/>
</dbReference>
<evidence type="ECO:0000313" key="3">
    <source>
        <dbReference type="EMBL" id="RWX45543.1"/>
    </source>
</evidence>
<reference evidence="3 4" key="1">
    <citation type="submission" date="2017-01" db="EMBL/GenBank/DDBJ databases">
        <title>The cable genome- insights into the physiology and evolution of filamentous bacteria capable of sulfide oxidation via long distance electron transfer.</title>
        <authorList>
            <person name="Schreiber L."/>
            <person name="Bjerg J.T."/>
            <person name="Boggild A."/>
            <person name="Van De Vossenberg J."/>
            <person name="Meysman F."/>
            <person name="Nielsen L.P."/>
            <person name="Schramm A."/>
            <person name="Kjeldsen K.U."/>
        </authorList>
    </citation>
    <scope>NUCLEOTIDE SEQUENCE [LARGE SCALE GENOMIC DNA]</scope>
    <source>
        <strain evidence="3">MCF</strain>
    </source>
</reference>
<dbReference type="EMBL" id="MTKO01000076">
    <property type="protein sequence ID" value="RWX45543.1"/>
    <property type="molecule type" value="Genomic_DNA"/>
</dbReference>
<dbReference type="Proteomes" id="UP000287853">
    <property type="component" value="Unassembled WGS sequence"/>
</dbReference>
<dbReference type="InterPro" id="IPR023346">
    <property type="entry name" value="Lysozyme-like_dom_sf"/>
</dbReference>
<organism evidence="3 4">
    <name type="scientific">Candidatus Electrothrix aarhusensis</name>
    <dbReference type="NCBI Taxonomy" id="1859131"/>
    <lineage>
        <taxon>Bacteria</taxon>
        <taxon>Pseudomonadati</taxon>
        <taxon>Thermodesulfobacteriota</taxon>
        <taxon>Desulfobulbia</taxon>
        <taxon>Desulfobulbales</taxon>
        <taxon>Desulfobulbaceae</taxon>
        <taxon>Candidatus Electrothrix</taxon>
    </lineage>
</organism>
<dbReference type="GO" id="GO:0009253">
    <property type="term" value="P:peptidoglycan catabolic process"/>
    <property type="evidence" value="ECO:0007669"/>
    <property type="project" value="TreeGrafter"/>
</dbReference>
<dbReference type="Pfam" id="PF01471">
    <property type="entry name" value="PG_binding_1"/>
    <property type="match status" value="1"/>
</dbReference>
<dbReference type="GO" id="GO:0008933">
    <property type="term" value="F:peptidoglycan lytic transglycosylase activity"/>
    <property type="evidence" value="ECO:0007669"/>
    <property type="project" value="TreeGrafter"/>
</dbReference>
<proteinExistence type="predicted"/>
<feature type="domain" description="Peptidoglycan binding-like" evidence="1">
    <location>
        <begin position="412"/>
        <end position="462"/>
    </location>
</feature>
<accession>A0A444IXI5</accession>
<dbReference type="Gene3D" id="1.10.530.10">
    <property type="match status" value="1"/>
</dbReference>
<dbReference type="InterPro" id="IPR031304">
    <property type="entry name" value="SLT_2"/>
</dbReference>
<sequence>MLKNWYVHVAKMKNITFGFVSFLAFFLQVPENIQPTHFNKNGLLFSKQAYAQGKQDVVSLTKEGKRKNATDERGSFNPSAICLLPADVSKQVTPRNFSSFKEWLSFFKKEAKKKGLSRNAVHAAFKNVQLVDKVVQLDRKQKEYSLSFANYINNSISLSRIKRGERKMKENAKILQRVHHKYGVPPEVLVALWGLESDFGGFTGNFSTVNTLATLAYEGRRRDFFTNELFCALAMLDSGNITVQEMTGSWAGAMGQPQFMPSTFYHYAVDGNGDGKKDLWKNINDVLSSAGNYLSQAKWKTGEKWGVEVILPRNFDPYEATLSVEKNLQQWKSLGVKKYNGKELRGTTLKGSILLPSGLSGPAFLVFHNFRVIREWNKSVNYALAVGHLSDRIAGGAPLVGLNKQRDTNLSRQDALLIQNILSSLGYYKDKIDGMVGLKSRKAIREYQKDKGIPADGYPSDDLIIQLKKERL</sequence>
<dbReference type="InterPro" id="IPR036365">
    <property type="entry name" value="PGBD-like_sf"/>
</dbReference>
<dbReference type="SUPFAM" id="SSF53955">
    <property type="entry name" value="Lysozyme-like"/>
    <property type="match status" value="1"/>
</dbReference>
<dbReference type="Gene3D" id="1.10.8.350">
    <property type="entry name" value="Bacterial muramidase"/>
    <property type="match status" value="1"/>
</dbReference>
<dbReference type="FunFam" id="1.10.8.350:FF:000001">
    <property type="entry name" value="Lytic murein transglycosylase B"/>
    <property type="match status" value="1"/>
</dbReference>
<dbReference type="Pfam" id="PF13406">
    <property type="entry name" value="SLT_2"/>
    <property type="match status" value="1"/>
</dbReference>
<dbReference type="InterPro" id="IPR036366">
    <property type="entry name" value="PGBDSf"/>
</dbReference>
<dbReference type="CDD" id="cd13399">
    <property type="entry name" value="Slt35-like"/>
    <property type="match status" value="1"/>
</dbReference>
<dbReference type="InterPro" id="IPR043426">
    <property type="entry name" value="MltB-like"/>
</dbReference>
<comment type="caution">
    <text evidence="3">The sequence shown here is derived from an EMBL/GenBank/DDBJ whole genome shotgun (WGS) entry which is preliminary data.</text>
</comment>
<name>A0A444IXI5_9BACT</name>
<dbReference type="InterPro" id="IPR011970">
    <property type="entry name" value="MltB_2"/>
</dbReference>
<evidence type="ECO:0000259" key="2">
    <source>
        <dbReference type="Pfam" id="PF13406"/>
    </source>
</evidence>
<evidence type="ECO:0000259" key="1">
    <source>
        <dbReference type="Pfam" id="PF01471"/>
    </source>
</evidence>